<feature type="non-terminal residue" evidence="9">
    <location>
        <position position="1"/>
    </location>
</feature>
<dbReference type="SMART" id="SM00355">
    <property type="entry name" value="ZnF_C2H2"/>
    <property type="match status" value="1"/>
</dbReference>
<organism evidence="9 10">
    <name type="scientific">Falcunculus frontatus</name>
    <name type="common">Eastern shriketit</name>
    <dbReference type="NCBI Taxonomy" id="254539"/>
    <lineage>
        <taxon>Eukaryota</taxon>
        <taxon>Metazoa</taxon>
        <taxon>Chordata</taxon>
        <taxon>Craniata</taxon>
        <taxon>Vertebrata</taxon>
        <taxon>Euteleostomi</taxon>
        <taxon>Archelosauria</taxon>
        <taxon>Archosauria</taxon>
        <taxon>Dinosauria</taxon>
        <taxon>Saurischia</taxon>
        <taxon>Theropoda</taxon>
        <taxon>Coelurosauria</taxon>
        <taxon>Aves</taxon>
        <taxon>Neognathae</taxon>
        <taxon>Neoaves</taxon>
        <taxon>Telluraves</taxon>
        <taxon>Australaves</taxon>
        <taxon>Passeriformes</taxon>
        <taxon>Corvoidea</taxon>
        <taxon>Pachycephalidae</taxon>
        <taxon>Falcunculus</taxon>
    </lineage>
</organism>
<dbReference type="PROSITE" id="PS50157">
    <property type="entry name" value="ZINC_FINGER_C2H2_2"/>
    <property type="match status" value="1"/>
</dbReference>
<keyword evidence="6" id="KW-0539">Nucleus</keyword>
<dbReference type="SUPFAM" id="SSF57667">
    <property type="entry name" value="beta-beta-alpha zinc fingers"/>
    <property type="match status" value="1"/>
</dbReference>
<dbReference type="OrthoDB" id="9893417at2759"/>
<evidence type="ECO:0000256" key="5">
    <source>
        <dbReference type="ARBA" id="ARBA00022833"/>
    </source>
</evidence>
<comment type="caution">
    <text evidence="9">The sequence shown here is derived from an EMBL/GenBank/DDBJ whole genome shotgun (WGS) entry which is preliminary data.</text>
</comment>
<evidence type="ECO:0000256" key="4">
    <source>
        <dbReference type="ARBA" id="ARBA00022771"/>
    </source>
</evidence>
<protein>
    <submittedName>
        <fullName evidence="9">ZN397 protein</fullName>
    </submittedName>
</protein>
<evidence type="ECO:0000313" key="9">
    <source>
        <dbReference type="EMBL" id="NWW28700.1"/>
    </source>
</evidence>
<keyword evidence="5" id="KW-0862">Zinc</keyword>
<dbReference type="InterPro" id="IPR013087">
    <property type="entry name" value="Znf_C2H2_type"/>
</dbReference>
<dbReference type="AlphaFoldDB" id="A0A7K6LUT8"/>
<dbReference type="PANTHER" id="PTHR23226:SF416">
    <property type="entry name" value="FI01424P"/>
    <property type="match status" value="1"/>
</dbReference>
<evidence type="ECO:0000259" key="8">
    <source>
        <dbReference type="PROSITE" id="PS50157"/>
    </source>
</evidence>
<keyword evidence="2" id="KW-0479">Metal-binding</keyword>
<evidence type="ECO:0000256" key="2">
    <source>
        <dbReference type="ARBA" id="ARBA00022723"/>
    </source>
</evidence>
<dbReference type="InterPro" id="IPR036236">
    <property type="entry name" value="Znf_C2H2_sf"/>
</dbReference>
<gene>
    <name evidence="9" type="primary">Znf397_10</name>
    <name evidence="9" type="ORF">FALFRO_R00022</name>
</gene>
<dbReference type="GO" id="GO:0000978">
    <property type="term" value="F:RNA polymerase II cis-regulatory region sequence-specific DNA binding"/>
    <property type="evidence" value="ECO:0007669"/>
    <property type="project" value="TreeGrafter"/>
</dbReference>
<dbReference type="Gene3D" id="3.30.160.60">
    <property type="entry name" value="Classic Zinc Finger"/>
    <property type="match status" value="2"/>
</dbReference>
<keyword evidence="3" id="KW-0677">Repeat</keyword>
<evidence type="ECO:0000256" key="1">
    <source>
        <dbReference type="ARBA" id="ARBA00004123"/>
    </source>
</evidence>
<dbReference type="Proteomes" id="UP000534626">
    <property type="component" value="Unassembled WGS sequence"/>
</dbReference>
<dbReference type="Pfam" id="PF00096">
    <property type="entry name" value="zf-C2H2"/>
    <property type="match status" value="1"/>
</dbReference>
<evidence type="ECO:0000256" key="7">
    <source>
        <dbReference type="PROSITE-ProRule" id="PRU00042"/>
    </source>
</evidence>
<name>A0A7K6LUT8_9CORV</name>
<evidence type="ECO:0000256" key="6">
    <source>
        <dbReference type="ARBA" id="ARBA00023242"/>
    </source>
</evidence>
<evidence type="ECO:0000256" key="3">
    <source>
        <dbReference type="ARBA" id="ARBA00022737"/>
    </source>
</evidence>
<evidence type="ECO:0000313" key="10">
    <source>
        <dbReference type="Proteomes" id="UP000534626"/>
    </source>
</evidence>
<sequence>SFSQSLELVIHEQLQTGEKPHRCLECGKSFRYSSDLIRHQMIHTGERPYECPECGK</sequence>
<accession>A0A7K6LUT8</accession>
<feature type="non-terminal residue" evidence="9">
    <location>
        <position position="56"/>
    </location>
</feature>
<comment type="subcellular location">
    <subcellularLocation>
        <location evidence="1">Nucleus</location>
    </subcellularLocation>
</comment>
<dbReference type="GO" id="GO:0000981">
    <property type="term" value="F:DNA-binding transcription factor activity, RNA polymerase II-specific"/>
    <property type="evidence" value="ECO:0007669"/>
    <property type="project" value="TreeGrafter"/>
</dbReference>
<dbReference type="EMBL" id="VZRV01010911">
    <property type="protein sequence ID" value="NWW28700.1"/>
    <property type="molecule type" value="Genomic_DNA"/>
</dbReference>
<dbReference type="GO" id="GO:0008270">
    <property type="term" value="F:zinc ion binding"/>
    <property type="evidence" value="ECO:0007669"/>
    <property type="project" value="UniProtKB-KW"/>
</dbReference>
<proteinExistence type="predicted"/>
<keyword evidence="4 7" id="KW-0863">Zinc-finger</keyword>
<feature type="domain" description="C2H2-type" evidence="8">
    <location>
        <begin position="21"/>
        <end position="48"/>
    </location>
</feature>
<dbReference type="GO" id="GO:0005634">
    <property type="term" value="C:nucleus"/>
    <property type="evidence" value="ECO:0007669"/>
    <property type="project" value="UniProtKB-SubCell"/>
</dbReference>
<dbReference type="PROSITE" id="PS00028">
    <property type="entry name" value="ZINC_FINGER_C2H2_1"/>
    <property type="match status" value="1"/>
</dbReference>
<keyword evidence="10" id="KW-1185">Reference proteome</keyword>
<dbReference type="FunFam" id="3.30.160.60:FF:002343">
    <property type="entry name" value="Zinc finger protein 33A"/>
    <property type="match status" value="1"/>
</dbReference>
<reference evidence="9 10" key="1">
    <citation type="submission" date="2019-09" db="EMBL/GenBank/DDBJ databases">
        <title>Bird 10,000 Genomes (B10K) Project - Family phase.</title>
        <authorList>
            <person name="Zhang G."/>
        </authorList>
    </citation>
    <scope>NUCLEOTIDE SEQUENCE [LARGE SCALE GENOMIC DNA]</scope>
    <source>
        <strain evidence="9">B10K-DU-029-77</strain>
    </source>
</reference>
<dbReference type="PANTHER" id="PTHR23226">
    <property type="entry name" value="ZINC FINGER AND SCAN DOMAIN-CONTAINING"/>
    <property type="match status" value="1"/>
</dbReference>